<evidence type="ECO:0000313" key="1">
    <source>
        <dbReference type="EMBL" id="MEA5259473.1"/>
    </source>
</evidence>
<name>A0ABU5QR29_9BACT</name>
<protein>
    <submittedName>
        <fullName evidence="1">Uncharacterized protein</fullName>
    </submittedName>
</protein>
<comment type="caution">
    <text evidence="1">The sequence shown here is derived from an EMBL/GenBank/DDBJ whole genome shotgun (WGS) entry which is preliminary data.</text>
</comment>
<proteinExistence type="predicted"/>
<reference evidence="1 2" key="1">
    <citation type="submission" date="2023-12" db="EMBL/GenBank/DDBJ databases">
        <title>Novel species of the genus Arcicella isolated from rivers.</title>
        <authorList>
            <person name="Lu H."/>
        </authorList>
    </citation>
    <scope>NUCLEOTIDE SEQUENCE [LARGE SCALE GENOMIC DNA]</scope>
    <source>
        <strain evidence="1 2">LMG 21963</strain>
    </source>
</reference>
<dbReference type="RefSeq" id="WP_323251122.1">
    <property type="nucleotide sequence ID" value="NZ_JAYFUL010000031.1"/>
</dbReference>
<dbReference type="EMBL" id="JAYFUL010000031">
    <property type="protein sequence ID" value="MEA5259473.1"/>
    <property type="molecule type" value="Genomic_DNA"/>
</dbReference>
<evidence type="ECO:0000313" key="2">
    <source>
        <dbReference type="Proteomes" id="UP001304671"/>
    </source>
</evidence>
<gene>
    <name evidence="1" type="ORF">VB264_16860</name>
</gene>
<organism evidence="1 2">
    <name type="scientific">Arcicella aquatica</name>
    <dbReference type="NCBI Taxonomy" id="217141"/>
    <lineage>
        <taxon>Bacteria</taxon>
        <taxon>Pseudomonadati</taxon>
        <taxon>Bacteroidota</taxon>
        <taxon>Cytophagia</taxon>
        <taxon>Cytophagales</taxon>
        <taxon>Flectobacillaceae</taxon>
        <taxon>Arcicella</taxon>
    </lineage>
</organism>
<keyword evidence="2" id="KW-1185">Reference proteome</keyword>
<dbReference type="Proteomes" id="UP001304671">
    <property type="component" value="Unassembled WGS sequence"/>
</dbReference>
<accession>A0ABU5QR29</accession>
<sequence length="98" mass="11315">MFNNAPAILDSLTRFSFVKDKNKALNLELLHWKNNYTRLNAQAQNCLVDQLNYIQSQNNLKQELTLIDTKLTKSKLENWAWRIGALVGTALLVKNQLK</sequence>